<evidence type="ECO:0000256" key="1">
    <source>
        <dbReference type="SAM" id="MobiDB-lite"/>
    </source>
</evidence>
<feature type="compositionally biased region" description="Low complexity" evidence="1">
    <location>
        <begin position="320"/>
        <end position="359"/>
    </location>
</feature>
<feature type="region of interest" description="Disordered" evidence="1">
    <location>
        <begin position="123"/>
        <end position="270"/>
    </location>
</feature>
<feature type="region of interest" description="Disordered" evidence="1">
    <location>
        <begin position="284"/>
        <end position="359"/>
    </location>
</feature>
<feature type="compositionally biased region" description="Basic residues" evidence="1">
    <location>
        <begin position="393"/>
        <end position="402"/>
    </location>
</feature>
<proteinExistence type="predicted"/>
<feature type="compositionally biased region" description="Low complexity" evidence="1">
    <location>
        <begin position="295"/>
        <end position="306"/>
    </location>
</feature>
<feature type="compositionally biased region" description="Basic and acidic residues" evidence="1">
    <location>
        <begin position="476"/>
        <end position="496"/>
    </location>
</feature>
<organism evidence="2 3">
    <name type="scientific">Rhodotorula diobovata</name>
    <dbReference type="NCBI Taxonomy" id="5288"/>
    <lineage>
        <taxon>Eukaryota</taxon>
        <taxon>Fungi</taxon>
        <taxon>Dikarya</taxon>
        <taxon>Basidiomycota</taxon>
        <taxon>Pucciniomycotina</taxon>
        <taxon>Microbotryomycetes</taxon>
        <taxon>Sporidiobolales</taxon>
        <taxon>Sporidiobolaceae</taxon>
        <taxon>Rhodotorula</taxon>
    </lineage>
</organism>
<feature type="region of interest" description="Disordered" evidence="1">
    <location>
        <begin position="377"/>
        <end position="403"/>
    </location>
</feature>
<feature type="region of interest" description="Disordered" evidence="1">
    <location>
        <begin position="1"/>
        <end position="80"/>
    </location>
</feature>
<sequence>MPQTLRRSLSRPLADLSNLVRPRARSPAPTKVGDAAQAPAPLVDLPLTDTPPFTPTLDNDDDDDELDTDSHSPLPFRNSFESRQWKECTPILDDPVGEALAEQSLSFSRLPSGAFDTLRGFVPYEGTVDGGERYGDADEGSGDGFEIHGLDASSEYSSRPGSLFDYDDHDHNDGDGDAANQRNEDDEHNGSTATTPDTSLPLSSSPWSETWTSPLDATCAPQPLERTPPPSRPTATPPRPRPPIGHFVELVETCPTPPSASASTRTEDARRRSLLVASGLGTACAADEGDELPVAAPGSRTSSRAPSRSRSHSRSRARSSRPGSPCSSPSPAEESLAASPPGSHPSARASPDAHAGADAAHCDTYTCRPRLRRSLSGLFAPDDAARAPSPRPPSRRTPRHRPSTATLLTADLARLAAPDSPLEARYRVSWREVLCPTAFLDGGRGTGRYGDGWGAVEGRVERRRAEGSGRSSWVGAREEARRRRREDRPDAEDARRVDHFAVPASAAGVYRPHSGATGGLSRSGSFASVRRGLSKLSRRLSGVPPSATMSAEETSGAHEDKVRRRSSLAASLFGSGGWRREEERSVEELGQWVSVVIR</sequence>
<name>A0A5C5FS77_9BASI</name>
<evidence type="ECO:0000313" key="3">
    <source>
        <dbReference type="Proteomes" id="UP000311382"/>
    </source>
</evidence>
<comment type="caution">
    <text evidence="2">The sequence shown here is derived from an EMBL/GenBank/DDBJ whole genome shotgun (WGS) entry which is preliminary data.</text>
</comment>
<dbReference type="AlphaFoldDB" id="A0A5C5FS77"/>
<evidence type="ECO:0000313" key="2">
    <source>
        <dbReference type="EMBL" id="TNY19727.1"/>
    </source>
</evidence>
<keyword evidence="3" id="KW-1185">Reference proteome</keyword>
<feature type="compositionally biased region" description="Acidic residues" evidence="1">
    <location>
        <begin position="58"/>
        <end position="67"/>
    </location>
</feature>
<accession>A0A5C5FS77</accession>
<dbReference type="Proteomes" id="UP000311382">
    <property type="component" value="Unassembled WGS sequence"/>
</dbReference>
<dbReference type="EMBL" id="SOZI01000086">
    <property type="protein sequence ID" value="TNY19727.1"/>
    <property type="molecule type" value="Genomic_DNA"/>
</dbReference>
<feature type="compositionally biased region" description="Basic residues" evidence="1">
    <location>
        <begin position="307"/>
        <end position="319"/>
    </location>
</feature>
<feature type="region of interest" description="Disordered" evidence="1">
    <location>
        <begin position="462"/>
        <end position="496"/>
    </location>
</feature>
<gene>
    <name evidence="2" type="ORF">DMC30DRAFT_288853</name>
</gene>
<feature type="region of interest" description="Disordered" evidence="1">
    <location>
        <begin position="537"/>
        <end position="565"/>
    </location>
</feature>
<reference evidence="2 3" key="1">
    <citation type="submission" date="2019-03" db="EMBL/GenBank/DDBJ databases">
        <title>Rhodosporidium diobovatum UCD-FST 08-225 genome sequencing, assembly, and annotation.</title>
        <authorList>
            <person name="Fakankun I.U."/>
            <person name="Fristensky B."/>
            <person name="Levin D.B."/>
        </authorList>
    </citation>
    <scope>NUCLEOTIDE SEQUENCE [LARGE SCALE GENOMIC DNA]</scope>
    <source>
        <strain evidence="2 3">UCD-FST 08-225</strain>
    </source>
</reference>
<protein>
    <submittedName>
        <fullName evidence="2">Uncharacterized protein</fullName>
    </submittedName>
</protein>
<dbReference type="OrthoDB" id="2530522at2759"/>
<feature type="compositionally biased region" description="Pro residues" evidence="1">
    <location>
        <begin position="226"/>
        <end position="243"/>
    </location>
</feature>
<feature type="compositionally biased region" description="Low complexity" evidence="1">
    <location>
        <begin position="191"/>
        <end position="215"/>
    </location>
</feature>
<feature type="compositionally biased region" description="Low complexity" evidence="1">
    <location>
        <begin position="41"/>
        <end position="57"/>
    </location>
</feature>